<evidence type="ECO:0000313" key="2">
    <source>
        <dbReference type="Proteomes" id="UP001355206"/>
    </source>
</evidence>
<evidence type="ECO:0000313" key="1">
    <source>
        <dbReference type="EMBL" id="MEE7490591.1"/>
    </source>
</evidence>
<dbReference type="EMBL" id="MLCA01000002">
    <property type="protein sequence ID" value="MEE7490591.1"/>
    <property type="molecule type" value="Genomic_DNA"/>
</dbReference>
<dbReference type="RefSeq" id="WP_091784844.1">
    <property type="nucleotide sequence ID" value="NZ_MLCA01000002.1"/>
</dbReference>
<reference evidence="1 2" key="1">
    <citation type="journal article" date="2012" name="Genet. Mol. Biol.">
        <title>Analysis of 16S rRNA and mxaF genes revealing insights into Methylobacterium niche-specific plant association.</title>
        <authorList>
            <person name="Dourado M.N."/>
            <person name="Andreote F.D."/>
            <person name="Dini-Andreote F."/>
            <person name="Conti R."/>
            <person name="Araujo J.M."/>
            <person name="Araujo W.L."/>
        </authorList>
    </citation>
    <scope>NUCLEOTIDE SEQUENCE [LARGE SCALE GENOMIC DNA]</scope>
    <source>
        <strain evidence="1 2">TC3-10</strain>
    </source>
</reference>
<proteinExistence type="predicted"/>
<sequence length="65" mass="7694">MTELEQIERDITAVRDSILIAMRAPDDGSLYAAFKIRRQASLDLYRRYLAELLVRREDLRAMTRH</sequence>
<dbReference type="Proteomes" id="UP001355206">
    <property type="component" value="Unassembled WGS sequence"/>
</dbReference>
<protein>
    <submittedName>
        <fullName evidence="1">Uncharacterized protein</fullName>
    </submittedName>
</protein>
<gene>
    <name evidence="1" type="ORF">MOTC310_08920</name>
</gene>
<name>A0ABU7TM40_9HYPH</name>
<accession>A0ABU7TM40</accession>
<keyword evidence="2" id="KW-1185">Reference proteome</keyword>
<organism evidence="1 2">
    <name type="scientific">Methylobacterium oryzae</name>
    <dbReference type="NCBI Taxonomy" id="334852"/>
    <lineage>
        <taxon>Bacteria</taxon>
        <taxon>Pseudomonadati</taxon>
        <taxon>Pseudomonadota</taxon>
        <taxon>Alphaproteobacteria</taxon>
        <taxon>Hyphomicrobiales</taxon>
        <taxon>Methylobacteriaceae</taxon>
        <taxon>Methylobacterium</taxon>
    </lineage>
</organism>
<comment type="caution">
    <text evidence="1">The sequence shown here is derived from an EMBL/GenBank/DDBJ whole genome shotgun (WGS) entry which is preliminary data.</text>
</comment>